<dbReference type="EMBL" id="JBHTLI010000002">
    <property type="protein sequence ID" value="MFD1096501.1"/>
    <property type="molecule type" value="Genomic_DNA"/>
</dbReference>
<evidence type="ECO:0008006" key="4">
    <source>
        <dbReference type="Google" id="ProtNLM"/>
    </source>
</evidence>
<evidence type="ECO:0000313" key="2">
    <source>
        <dbReference type="EMBL" id="MFD1096501.1"/>
    </source>
</evidence>
<gene>
    <name evidence="2" type="ORF">ACFQ3Q_12115</name>
</gene>
<feature type="signal peptide" evidence="1">
    <location>
        <begin position="1"/>
        <end position="19"/>
    </location>
</feature>
<reference evidence="3" key="1">
    <citation type="journal article" date="2019" name="Int. J. Syst. Evol. Microbiol.">
        <title>The Global Catalogue of Microorganisms (GCM) 10K type strain sequencing project: providing services to taxonomists for standard genome sequencing and annotation.</title>
        <authorList>
            <consortium name="The Broad Institute Genomics Platform"/>
            <consortium name="The Broad Institute Genome Sequencing Center for Infectious Disease"/>
            <person name="Wu L."/>
            <person name="Ma J."/>
        </authorList>
    </citation>
    <scope>NUCLEOTIDE SEQUENCE [LARGE SCALE GENOMIC DNA]</scope>
    <source>
        <strain evidence="3">CCUG 64793</strain>
    </source>
</reference>
<feature type="chain" id="PRO_5046479455" description="Nicotinate-nucleotide adenylyltransferase" evidence="1">
    <location>
        <begin position="20"/>
        <end position="182"/>
    </location>
</feature>
<keyword evidence="1" id="KW-0732">Signal</keyword>
<evidence type="ECO:0000256" key="1">
    <source>
        <dbReference type="SAM" id="SignalP"/>
    </source>
</evidence>
<dbReference type="SUPFAM" id="SSF160574">
    <property type="entry name" value="BT0923-like"/>
    <property type="match status" value="1"/>
</dbReference>
<evidence type="ECO:0000313" key="3">
    <source>
        <dbReference type="Proteomes" id="UP001597131"/>
    </source>
</evidence>
<organism evidence="2 3">
    <name type="scientific">Salegentibacter chungangensis</name>
    <dbReference type="NCBI Taxonomy" id="1335724"/>
    <lineage>
        <taxon>Bacteria</taxon>
        <taxon>Pseudomonadati</taxon>
        <taxon>Bacteroidota</taxon>
        <taxon>Flavobacteriia</taxon>
        <taxon>Flavobacteriales</taxon>
        <taxon>Flavobacteriaceae</taxon>
        <taxon>Salegentibacter</taxon>
    </lineage>
</organism>
<proteinExistence type="predicted"/>
<comment type="caution">
    <text evidence="2">The sequence shown here is derived from an EMBL/GenBank/DDBJ whole genome shotgun (WGS) entry which is preliminary data.</text>
</comment>
<dbReference type="Gene3D" id="3.10.450.360">
    <property type="match status" value="1"/>
</dbReference>
<dbReference type="RefSeq" id="WP_380746203.1">
    <property type="nucleotide sequence ID" value="NZ_JBHTLI010000002.1"/>
</dbReference>
<name>A0ABW3NVY3_9FLAO</name>
<dbReference type="Proteomes" id="UP001597131">
    <property type="component" value="Unassembled WGS sequence"/>
</dbReference>
<sequence length="182" mass="20514">MKTLIISALLVFLAFSGKAQEITQLEEAKVIVPSSVKLSTNLSELTFNVEEDYAGEFTKDPIKFMKENFDIQSVIDQTGEEYDSYVVTFLSSKGHLKADFDNDGELVRTNQKLKNIMLPLAVRNELYNSHKGWTMVSNKYVASGKSDRIDRAVYRIKLENGNKTARVKIDPMRLEGIAVANN</sequence>
<accession>A0ABW3NVY3</accession>
<protein>
    <recommendedName>
        <fullName evidence="4">Nicotinate-nucleotide adenylyltransferase</fullName>
    </recommendedName>
</protein>
<keyword evidence="3" id="KW-1185">Reference proteome</keyword>